<dbReference type="Gene3D" id="3.40.50.150">
    <property type="entry name" value="Vaccinia Virus protein VP39"/>
    <property type="match status" value="1"/>
</dbReference>
<reference evidence="3" key="1">
    <citation type="journal article" date="2013" name="Genome Announc.">
        <title>Draft genome sequence of the grapevine dieback fungus Eutypa lata UCR-EL1.</title>
        <authorList>
            <person name="Blanco-Ulate B."/>
            <person name="Rolshausen P.E."/>
            <person name="Cantu D."/>
        </authorList>
    </citation>
    <scope>NUCLEOTIDE SEQUENCE [LARGE SCALE GENOMIC DNA]</scope>
    <source>
        <strain evidence="3">UCR-EL1</strain>
    </source>
</reference>
<dbReference type="GO" id="GO:0008757">
    <property type="term" value="F:S-adenosylmethionine-dependent methyltransferase activity"/>
    <property type="evidence" value="ECO:0007669"/>
    <property type="project" value="UniProtKB-ARBA"/>
</dbReference>
<proteinExistence type="predicted"/>
<sequence length="434" mass="48488">MHYIRLLRPATIDTSDPDNPVLSLLLTITTDLGDSFLYPEDPVQLTFFSTIDQYIRGGASFGKSLLPLDSTRPVLWKPGMRVLNIKLRFDKEAISAKSSLTIAALERDPQLVSLSETRDLLPWRVKEDRRESEGLIADLVVEFDNGRFSASVRRLACQHQREELSRVNLVIEEDIGESIARHIWDAGLVTAALLADSCRTKKKGFCIRDYLPLDKENRNPNVLELGCGVGILGITIAGIIGRAAKQQGVELAVPSVILTDLPEAQTRARSNILRYSGSYATKDIGYENLDWDEGKKSRFGPIVKSRFWDFIVLSDCTYNVDAFPSLVGTLTALHHLNVTNSDPEEKNRVTTKVLLSTKPRHDSEKVLFELLKADGWTYQLKKSIPLPKLNDEEEVVEVYSIEKQVAPAQSSKKRKGADVHSSRSKKSTPTISNS</sequence>
<evidence type="ECO:0000313" key="3">
    <source>
        <dbReference type="Proteomes" id="UP000012174"/>
    </source>
</evidence>
<accession>M7T7X8</accession>
<organism evidence="2 3">
    <name type="scientific">Eutypa lata (strain UCR-EL1)</name>
    <name type="common">Grapevine dieback disease fungus</name>
    <name type="synonym">Eutypa armeniacae</name>
    <dbReference type="NCBI Taxonomy" id="1287681"/>
    <lineage>
        <taxon>Eukaryota</taxon>
        <taxon>Fungi</taxon>
        <taxon>Dikarya</taxon>
        <taxon>Ascomycota</taxon>
        <taxon>Pezizomycotina</taxon>
        <taxon>Sordariomycetes</taxon>
        <taxon>Xylariomycetidae</taxon>
        <taxon>Xylariales</taxon>
        <taxon>Diatrypaceae</taxon>
        <taxon>Eutypa</taxon>
    </lineage>
</organism>
<gene>
    <name evidence="2" type="ORF">UCREL1_10306</name>
</gene>
<dbReference type="PANTHER" id="PTHR14614:SF132">
    <property type="entry name" value="PROTEIN-LYSINE METHYLTRANSFERASE C42C1.13"/>
    <property type="match status" value="1"/>
</dbReference>
<dbReference type="InterPro" id="IPR029063">
    <property type="entry name" value="SAM-dependent_MTases_sf"/>
</dbReference>
<dbReference type="PANTHER" id="PTHR14614">
    <property type="entry name" value="HEPATOCELLULAR CARCINOMA-ASSOCIATED ANTIGEN"/>
    <property type="match status" value="1"/>
</dbReference>
<dbReference type="OrthoDB" id="413520at2759"/>
<evidence type="ECO:0000256" key="1">
    <source>
        <dbReference type="SAM" id="MobiDB-lite"/>
    </source>
</evidence>
<dbReference type="OMA" id="LYENLDW"/>
<feature type="region of interest" description="Disordered" evidence="1">
    <location>
        <begin position="406"/>
        <end position="434"/>
    </location>
</feature>
<name>M7T7X8_EUTLA</name>
<dbReference type="SUPFAM" id="SSF53335">
    <property type="entry name" value="S-adenosyl-L-methionine-dependent methyltransferases"/>
    <property type="match status" value="1"/>
</dbReference>
<dbReference type="Proteomes" id="UP000012174">
    <property type="component" value="Unassembled WGS sequence"/>
</dbReference>
<dbReference type="AlphaFoldDB" id="M7T7X8"/>
<dbReference type="EMBL" id="KB707383">
    <property type="protein sequence ID" value="EMR62755.1"/>
    <property type="molecule type" value="Genomic_DNA"/>
</dbReference>
<dbReference type="eggNOG" id="KOG2793">
    <property type="taxonomic scope" value="Eukaryota"/>
</dbReference>
<evidence type="ECO:0000313" key="2">
    <source>
        <dbReference type="EMBL" id="EMR62755.1"/>
    </source>
</evidence>
<protein>
    <submittedName>
        <fullName evidence="2">Putative upf0665 family protein c protein</fullName>
    </submittedName>
</protein>
<dbReference type="GO" id="GO:0005829">
    <property type="term" value="C:cytosol"/>
    <property type="evidence" value="ECO:0007669"/>
    <property type="project" value="TreeGrafter"/>
</dbReference>
<dbReference type="InterPro" id="IPR019410">
    <property type="entry name" value="Methyltransf_16"/>
</dbReference>
<dbReference type="Pfam" id="PF10294">
    <property type="entry name" value="Methyltransf_16"/>
    <property type="match status" value="1"/>
</dbReference>
<keyword evidence="3" id="KW-1185">Reference proteome</keyword>
<dbReference type="KEGG" id="ela:UCREL1_10306"/>
<dbReference type="HOGENOM" id="CLU_036731_0_0_1"/>
<dbReference type="STRING" id="1287681.M7T7X8"/>